<protein>
    <submittedName>
        <fullName evidence="2">Uncharacterized protein</fullName>
    </submittedName>
</protein>
<keyword evidence="1" id="KW-1133">Transmembrane helix</keyword>
<gene>
    <name evidence="2" type="ORF">C5E16_01660</name>
</gene>
<evidence type="ECO:0000313" key="3">
    <source>
        <dbReference type="Proteomes" id="UP000239241"/>
    </source>
</evidence>
<feature type="transmembrane region" description="Helical" evidence="1">
    <location>
        <begin position="37"/>
        <end position="57"/>
    </location>
</feature>
<dbReference type="AlphaFoldDB" id="A0A2S5VXH2"/>
<feature type="transmembrane region" description="Helical" evidence="1">
    <location>
        <begin position="121"/>
        <end position="142"/>
    </location>
</feature>
<sequence length="303" mass="31882">MIWLLLLTVGPFVLGALLATLSWMVRGRSRRSADPGWGVLAAGAVLVLGGLAMQLMAGPVSLPLDLPIDAWQWYSEIQFAIPLLLGVAALVLAAFPVENRKGTGSADLAPRTAMSFVRGRWLVAPALVLAILLVATVTAGVASRPDATTGRYTAYFVSLGGERSMGTSIYGWFYSVPCLVLVGLLLAIATLDLFLISRPALDHDRDRDVNARTSRARNVIFIGTGALLVHLGLVLTSLAGASSLQSQLSTLEGDVTVWTSFAALQPLLRIASYASAAIGFALWSAVALSATPSRRRMPAAAGA</sequence>
<keyword evidence="1" id="KW-0812">Transmembrane</keyword>
<feature type="transmembrane region" description="Helical" evidence="1">
    <location>
        <begin position="218"/>
        <end position="241"/>
    </location>
</feature>
<proteinExistence type="predicted"/>
<feature type="transmembrane region" description="Helical" evidence="1">
    <location>
        <begin position="270"/>
        <end position="288"/>
    </location>
</feature>
<dbReference type="EMBL" id="PSXY01000002">
    <property type="protein sequence ID" value="PPF70981.1"/>
    <property type="molecule type" value="Genomic_DNA"/>
</dbReference>
<keyword evidence="1" id="KW-0472">Membrane</keyword>
<feature type="transmembrane region" description="Helical" evidence="1">
    <location>
        <begin position="172"/>
        <end position="197"/>
    </location>
</feature>
<feature type="transmembrane region" description="Helical" evidence="1">
    <location>
        <begin position="77"/>
        <end position="95"/>
    </location>
</feature>
<dbReference type="RefSeq" id="WP_104289281.1">
    <property type="nucleotide sequence ID" value="NZ_PSXY01000002.1"/>
</dbReference>
<evidence type="ECO:0000256" key="1">
    <source>
        <dbReference type="SAM" id="Phobius"/>
    </source>
</evidence>
<accession>A0A2S5VXH2</accession>
<organism evidence="2 3">
    <name type="scientific">Clavibacter michiganensis</name>
    <dbReference type="NCBI Taxonomy" id="28447"/>
    <lineage>
        <taxon>Bacteria</taxon>
        <taxon>Bacillati</taxon>
        <taxon>Actinomycetota</taxon>
        <taxon>Actinomycetes</taxon>
        <taxon>Micrococcales</taxon>
        <taxon>Microbacteriaceae</taxon>
        <taxon>Clavibacter</taxon>
    </lineage>
</organism>
<dbReference type="Proteomes" id="UP000239241">
    <property type="component" value="Unassembled WGS sequence"/>
</dbReference>
<reference evidence="2 3" key="1">
    <citation type="submission" date="2018-02" db="EMBL/GenBank/DDBJ databases">
        <title>Bacteriophage NCPPB3778 and a type I-E CRISPR drive the evolution of the US Biological Select Agent, Rathayibacter toxicus.</title>
        <authorList>
            <person name="Davis E.W.II."/>
            <person name="Tabima J.F."/>
            <person name="Weisberg A.J."/>
            <person name="Lopes L.D."/>
            <person name="Wiseman M.S."/>
            <person name="Wiseman M.S."/>
            <person name="Pupko T."/>
            <person name="Belcher M.S."/>
            <person name="Sechler A.J."/>
            <person name="Tancos M.A."/>
            <person name="Schroeder B.K."/>
            <person name="Murray T.D."/>
            <person name="Luster D.G."/>
            <person name="Schneider W.L."/>
            <person name="Rogers E."/>
            <person name="Andreote F.D."/>
            <person name="Grunwald N.J."/>
            <person name="Putnam M.L."/>
            <person name="Chang J.H."/>
        </authorList>
    </citation>
    <scope>NUCLEOTIDE SEQUENCE [LARGE SCALE GENOMIC DNA]</scope>
    <source>
        <strain evidence="2 3">AY1B3</strain>
    </source>
</reference>
<name>A0A2S5VXH2_9MICO</name>
<comment type="caution">
    <text evidence="2">The sequence shown here is derived from an EMBL/GenBank/DDBJ whole genome shotgun (WGS) entry which is preliminary data.</text>
</comment>
<feature type="transmembrane region" description="Helical" evidence="1">
    <location>
        <begin position="6"/>
        <end position="25"/>
    </location>
</feature>
<evidence type="ECO:0000313" key="2">
    <source>
        <dbReference type="EMBL" id="PPF70981.1"/>
    </source>
</evidence>